<gene>
    <name evidence="9" type="primary">Fgfbp3</name>
</gene>
<name>A0A6P6EIV1_OCTDE</name>
<feature type="region of interest" description="Disordered" evidence="7">
    <location>
        <begin position="1"/>
        <end position="65"/>
    </location>
</feature>
<dbReference type="RefSeq" id="XP_023571942.1">
    <property type="nucleotide sequence ID" value="XM_023716174.1"/>
</dbReference>
<dbReference type="Pfam" id="PF06473">
    <property type="entry name" value="FGF-BP1"/>
    <property type="match status" value="1"/>
</dbReference>
<evidence type="ECO:0000256" key="2">
    <source>
        <dbReference type="ARBA" id="ARBA00008326"/>
    </source>
</evidence>
<dbReference type="AlphaFoldDB" id="A0A6P6EIV1"/>
<keyword evidence="6" id="KW-0340">Growth factor binding</keyword>
<dbReference type="GO" id="GO:0005576">
    <property type="term" value="C:extracellular region"/>
    <property type="evidence" value="ECO:0007669"/>
    <property type="project" value="UniProtKB-SubCell"/>
</dbReference>
<dbReference type="Proteomes" id="UP000515203">
    <property type="component" value="Unplaced"/>
</dbReference>
<accession>A0A6P6EIV1</accession>
<evidence type="ECO:0000256" key="6">
    <source>
        <dbReference type="ARBA" id="ARBA00023183"/>
    </source>
</evidence>
<evidence type="ECO:0000313" key="9">
    <source>
        <dbReference type="RefSeq" id="XP_023571942.1"/>
    </source>
</evidence>
<proteinExistence type="inferred from homology"/>
<keyword evidence="4" id="KW-0732">Signal</keyword>
<dbReference type="GO" id="GO:0019838">
    <property type="term" value="F:growth factor binding"/>
    <property type="evidence" value="ECO:0007669"/>
    <property type="project" value="UniProtKB-KW"/>
</dbReference>
<evidence type="ECO:0000313" key="8">
    <source>
        <dbReference type="Proteomes" id="UP000515203"/>
    </source>
</evidence>
<reference evidence="9" key="1">
    <citation type="submission" date="2025-08" db="UniProtKB">
        <authorList>
            <consortium name="RefSeq"/>
        </authorList>
    </citation>
    <scope>IDENTIFICATION</scope>
</reference>
<sequence length="89" mass="9648">PGAPDFPEEPEPRARSRGRAGSSAPKGKTPEKKTRGGKRKAAPAPGQERPAGTRPDPDDSPDANAELVETYCAEKWHSLCNFFVNFWNG</sequence>
<dbReference type="InParanoid" id="A0A6P6EIV1"/>
<keyword evidence="3" id="KW-0964">Secreted</keyword>
<evidence type="ECO:0000256" key="4">
    <source>
        <dbReference type="ARBA" id="ARBA00022729"/>
    </source>
</evidence>
<organism evidence="8 9">
    <name type="scientific">Octodon degus</name>
    <name type="common">Degu</name>
    <name type="synonym">Sciurus degus</name>
    <dbReference type="NCBI Taxonomy" id="10160"/>
    <lineage>
        <taxon>Eukaryota</taxon>
        <taxon>Metazoa</taxon>
        <taxon>Chordata</taxon>
        <taxon>Craniata</taxon>
        <taxon>Vertebrata</taxon>
        <taxon>Euteleostomi</taxon>
        <taxon>Mammalia</taxon>
        <taxon>Eutheria</taxon>
        <taxon>Euarchontoglires</taxon>
        <taxon>Glires</taxon>
        <taxon>Rodentia</taxon>
        <taxon>Hystricomorpha</taxon>
        <taxon>Octodontidae</taxon>
        <taxon>Octodon</taxon>
    </lineage>
</organism>
<dbReference type="OrthoDB" id="8803710at2759"/>
<dbReference type="CTD" id="143282"/>
<dbReference type="GeneID" id="111817009"/>
<dbReference type="InterPro" id="IPR010510">
    <property type="entry name" value="FGF1-bd"/>
</dbReference>
<keyword evidence="5" id="KW-1015">Disulfide bond</keyword>
<comment type="similarity">
    <text evidence="2">Belongs to the fibroblast growth factor-binding protein family.</text>
</comment>
<evidence type="ECO:0000256" key="7">
    <source>
        <dbReference type="SAM" id="MobiDB-lite"/>
    </source>
</evidence>
<evidence type="ECO:0000256" key="5">
    <source>
        <dbReference type="ARBA" id="ARBA00023157"/>
    </source>
</evidence>
<protein>
    <submittedName>
        <fullName evidence="9">Fibroblast growth factor-binding protein 3</fullName>
    </submittedName>
</protein>
<comment type="subcellular location">
    <subcellularLocation>
        <location evidence="1">Secreted</location>
    </subcellularLocation>
</comment>
<evidence type="ECO:0000256" key="3">
    <source>
        <dbReference type="ARBA" id="ARBA00022525"/>
    </source>
</evidence>
<evidence type="ECO:0000256" key="1">
    <source>
        <dbReference type="ARBA" id="ARBA00004613"/>
    </source>
</evidence>
<feature type="non-terminal residue" evidence="9">
    <location>
        <position position="1"/>
    </location>
</feature>
<keyword evidence="8" id="KW-1185">Reference proteome</keyword>